<reference evidence="1 2" key="1">
    <citation type="journal article" date="2014" name="Genome Announc.">
        <title>Draft Genome Sequences of Three Strains of Bacteroides pyogenes Isolated from a Cat and Swine.</title>
        <authorList>
            <person name="Sakamoto M."/>
            <person name="Oshima K."/>
            <person name="Suda W."/>
            <person name="Kitamura K."/>
            <person name="Iida T."/>
            <person name="Hattori M."/>
            <person name="Ohkuma M."/>
        </authorList>
    </citation>
    <scope>NUCLEOTIDE SEQUENCE [LARGE SCALE GENOMIC DNA]</scope>
    <source>
        <strain evidence="1 2">JCM 6292</strain>
    </source>
</reference>
<organism evidence="1 2">
    <name type="scientific">Bacteroides pyogenes JCM 6292</name>
    <dbReference type="NCBI Taxonomy" id="1235809"/>
    <lineage>
        <taxon>Bacteria</taxon>
        <taxon>Pseudomonadati</taxon>
        <taxon>Bacteroidota</taxon>
        <taxon>Bacteroidia</taxon>
        <taxon>Bacteroidales</taxon>
        <taxon>Bacteroidaceae</taxon>
        <taxon>Bacteroides</taxon>
    </lineage>
</organism>
<dbReference type="Proteomes" id="UP000018861">
    <property type="component" value="Unassembled WGS sequence"/>
</dbReference>
<gene>
    <name evidence="1" type="ORF">JCM6292_392</name>
</gene>
<comment type="caution">
    <text evidence="1">The sequence shown here is derived from an EMBL/GenBank/DDBJ whole genome shotgun (WGS) entry which is preliminary data.</text>
</comment>
<evidence type="ECO:0000313" key="2">
    <source>
        <dbReference type="Proteomes" id="UP000018861"/>
    </source>
</evidence>
<sequence length="52" mass="6132">MKYDQLQAKNIFFRSQRMKFLQTLQVALPFLITSRLYPSVKSKSHPKALVFS</sequence>
<accession>W4P555</accession>
<protein>
    <submittedName>
        <fullName evidence="1">Uncharacterized protein</fullName>
    </submittedName>
</protein>
<dbReference type="EMBL" id="BAIQ01000002">
    <property type="protein sequence ID" value="GAE14279.1"/>
    <property type="molecule type" value="Genomic_DNA"/>
</dbReference>
<dbReference type="AlphaFoldDB" id="W4P555"/>
<evidence type="ECO:0000313" key="1">
    <source>
        <dbReference type="EMBL" id="GAE14279.1"/>
    </source>
</evidence>
<name>W4P555_9BACE</name>
<proteinExistence type="predicted"/>